<evidence type="ECO:0000313" key="8">
    <source>
        <dbReference type="EMBL" id="WOL18014.1"/>
    </source>
</evidence>
<evidence type="ECO:0000313" key="9">
    <source>
        <dbReference type="Proteomes" id="UP001327560"/>
    </source>
</evidence>
<name>A0AAQ3QNQ0_9LILI</name>
<keyword evidence="4" id="KW-0804">Transcription</keyword>
<dbReference type="InterPro" id="IPR036955">
    <property type="entry name" value="AP2/ERF_dom_sf"/>
</dbReference>
<protein>
    <recommendedName>
        <fullName evidence="7">AP2/ERF domain-containing protein</fullName>
    </recommendedName>
</protein>
<evidence type="ECO:0000259" key="7">
    <source>
        <dbReference type="PROSITE" id="PS51032"/>
    </source>
</evidence>
<dbReference type="PROSITE" id="PS51032">
    <property type="entry name" value="AP2_ERF"/>
    <property type="match status" value="1"/>
</dbReference>
<dbReference type="SMART" id="SM00380">
    <property type="entry name" value="AP2"/>
    <property type="match status" value="1"/>
</dbReference>
<keyword evidence="9" id="KW-1185">Reference proteome</keyword>
<dbReference type="Proteomes" id="UP001327560">
    <property type="component" value="Chromosome 8"/>
</dbReference>
<dbReference type="FunFam" id="3.30.730.10:FF:000001">
    <property type="entry name" value="Ethylene-responsive transcription factor 2"/>
    <property type="match status" value="1"/>
</dbReference>
<reference evidence="8 9" key="1">
    <citation type="submission" date="2023-10" db="EMBL/GenBank/DDBJ databases">
        <title>Chromosome-scale genome assembly provides insights into flower coloration mechanisms of Canna indica.</title>
        <authorList>
            <person name="Li C."/>
        </authorList>
    </citation>
    <scope>NUCLEOTIDE SEQUENCE [LARGE SCALE GENOMIC DNA]</scope>
    <source>
        <tissue evidence="8">Flower</tissue>
    </source>
</reference>
<dbReference type="AlphaFoldDB" id="A0AAQ3QNQ0"/>
<keyword evidence="2" id="KW-0805">Transcription regulation</keyword>
<evidence type="ECO:0000256" key="1">
    <source>
        <dbReference type="ARBA" id="ARBA00004123"/>
    </source>
</evidence>
<comment type="subcellular location">
    <subcellularLocation>
        <location evidence="1">Nucleus</location>
    </subcellularLocation>
</comment>
<dbReference type="SUPFAM" id="SSF54171">
    <property type="entry name" value="DNA-binding domain"/>
    <property type="match status" value="1"/>
</dbReference>
<dbReference type="InterPro" id="IPR050913">
    <property type="entry name" value="AP2/ERF_ERF"/>
</dbReference>
<feature type="domain" description="AP2/ERF" evidence="7">
    <location>
        <begin position="109"/>
        <end position="166"/>
    </location>
</feature>
<keyword evidence="5" id="KW-0539">Nucleus</keyword>
<evidence type="ECO:0000256" key="4">
    <source>
        <dbReference type="ARBA" id="ARBA00023163"/>
    </source>
</evidence>
<proteinExistence type="predicted"/>
<evidence type="ECO:0000256" key="6">
    <source>
        <dbReference type="SAM" id="MobiDB-lite"/>
    </source>
</evidence>
<evidence type="ECO:0000256" key="2">
    <source>
        <dbReference type="ARBA" id="ARBA00023015"/>
    </source>
</evidence>
<evidence type="ECO:0000256" key="5">
    <source>
        <dbReference type="ARBA" id="ARBA00023242"/>
    </source>
</evidence>
<dbReference type="CDD" id="cd00018">
    <property type="entry name" value="AP2"/>
    <property type="match status" value="1"/>
</dbReference>
<feature type="region of interest" description="Disordered" evidence="6">
    <location>
        <begin position="83"/>
        <end position="107"/>
    </location>
</feature>
<dbReference type="GO" id="GO:0003677">
    <property type="term" value="F:DNA binding"/>
    <property type="evidence" value="ECO:0007669"/>
    <property type="project" value="UniProtKB-KW"/>
</dbReference>
<accession>A0AAQ3QNQ0</accession>
<dbReference type="GO" id="GO:0005634">
    <property type="term" value="C:nucleus"/>
    <property type="evidence" value="ECO:0007669"/>
    <property type="project" value="UniProtKB-SubCell"/>
</dbReference>
<dbReference type="PANTHER" id="PTHR31194:SF166">
    <property type="entry name" value="PATHOGENESIS-RELATED GENES TRANSCRIPTIONAL ACTIVATOR PTI6"/>
    <property type="match status" value="1"/>
</dbReference>
<dbReference type="EMBL" id="CP136897">
    <property type="protein sequence ID" value="WOL18014.1"/>
    <property type="molecule type" value="Genomic_DNA"/>
</dbReference>
<dbReference type="InterPro" id="IPR001471">
    <property type="entry name" value="AP2/ERF_dom"/>
</dbReference>
<keyword evidence="3" id="KW-0238">DNA-binding</keyword>
<gene>
    <name evidence="8" type="ORF">Cni_G26807</name>
</gene>
<dbReference type="PANTHER" id="PTHR31194">
    <property type="entry name" value="SHN SHINE , DNA BINDING / TRANSCRIPTION FACTOR"/>
    <property type="match status" value="1"/>
</dbReference>
<dbReference type="Pfam" id="PF00847">
    <property type="entry name" value="AP2"/>
    <property type="match status" value="1"/>
</dbReference>
<dbReference type="GO" id="GO:0003700">
    <property type="term" value="F:DNA-binding transcription factor activity"/>
    <property type="evidence" value="ECO:0007669"/>
    <property type="project" value="InterPro"/>
</dbReference>
<dbReference type="PRINTS" id="PR00367">
    <property type="entry name" value="ETHRSPELEMNT"/>
</dbReference>
<evidence type="ECO:0000256" key="3">
    <source>
        <dbReference type="ARBA" id="ARBA00023125"/>
    </source>
</evidence>
<dbReference type="InterPro" id="IPR016177">
    <property type="entry name" value="DNA-bd_dom_sf"/>
</dbReference>
<dbReference type="Gene3D" id="3.30.730.10">
    <property type="entry name" value="AP2/ERF domain"/>
    <property type="match status" value="1"/>
</dbReference>
<sequence>MNPAVTARGSEVTFVEHVVATRKTVPGKSVADGGSGRSKRLVRIYFDDADATDSSSSDEERGVVRRRVKRYVREITIGVAAEPRRRAKPARAAKASGRAGGGGPARERRFRGVRQRPWGKWAAEIRDPHQRKRVWLGTFDTAEEAATVYDEAALRLKGPNAVTNFPAAKAMTEEVEEEEEEKEILAPVKVEGGEGLRFSPKSVLQYGDESVSFDCIGEESMSFGCIGDESVSFDCIGDGGDDEVFPFGAAPSPLFQSEFFWPRPHLWEVEFGDLDINDFC</sequence>
<organism evidence="8 9">
    <name type="scientific">Canna indica</name>
    <name type="common">Indian-shot</name>
    <dbReference type="NCBI Taxonomy" id="4628"/>
    <lineage>
        <taxon>Eukaryota</taxon>
        <taxon>Viridiplantae</taxon>
        <taxon>Streptophyta</taxon>
        <taxon>Embryophyta</taxon>
        <taxon>Tracheophyta</taxon>
        <taxon>Spermatophyta</taxon>
        <taxon>Magnoliopsida</taxon>
        <taxon>Liliopsida</taxon>
        <taxon>Zingiberales</taxon>
        <taxon>Cannaceae</taxon>
        <taxon>Canna</taxon>
    </lineage>
</organism>